<gene>
    <name evidence="2" type="ORF">J1TS3_45260</name>
</gene>
<comment type="caution">
    <text evidence="2">The sequence shown here is derived from an EMBL/GenBank/DDBJ whole genome shotgun (WGS) entry which is preliminary data.</text>
</comment>
<feature type="region of interest" description="Disordered" evidence="1">
    <location>
        <begin position="1"/>
        <end position="22"/>
    </location>
</feature>
<dbReference type="Proteomes" id="UP000680279">
    <property type="component" value="Unassembled WGS sequence"/>
</dbReference>
<evidence type="ECO:0000313" key="3">
    <source>
        <dbReference type="Proteomes" id="UP000680279"/>
    </source>
</evidence>
<reference evidence="2 3" key="1">
    <citation type="submission" date="2021-03" db="EMBL/GenBank/DDBJ databases">
        <title>Antimicrobial resistance genes in bacteria isolated from Japanese honey, and their potential for conferring macrolide and lincosamide resistance in the American foulbrood pathogen Paenibacillus larvae.</title>
        <authorList>
            <person name="Okamoto M."/>
            <person name="Kumagai M."/>
            <person name="Kanamori H."/>
            <person name="Takamatsu D."/>
        </authorList>
    </citation>
    <scope>NUCLEOTIDE SEQUENCE [LARGE SCALE GENOMIC DNA]</scope>
    <source>
        <strain evidence="2 3">J1TS3</strain>
    </source>
</reference>
<evidence type="ECO:0000313" key="2">
    <source>
        <dbReference type="EMBL" id="GIN23392.1"/>
    </source>
</evidence>
<sequence>MRRVSSKKVSSSKVASQASKALQDRRISKLTKSWMDRFFHNPKEKEITV</sequence>
<evidence type="ECO:0000256" key="1">
    <source>
        <dbReference type="SAM" id="MobiDB-lite"/>
    </source>
</evidence>
<organism evidence="2 3">
    <name type="scientific">Siminovitchia fordii</name>
    <dbReference type="NCBI Taxonomy" id="254759"/>
    <lineage>
        <taxon>Bacteria</taxon>
        <taxon>Bacillati</taxon>
        <taxon>Bacillota</taxon>
        <taxon>Bacilli</taxon>
        <taxon>Bacillales</taxon>
        <taxon>Bacillaceae</taxon>
        <taxon>Siminovitchia</taxon>
    </lineage>
</organism>
<feature type="compositionally biased region" description="Low complexity" evidence="1">
    <location>
        <begin position="7"/>
        <end position="21"/>
    </location>
</feature>
<accession>A0ABQ4KCD7</accession>
<protein>
    <submittedName>
        <fullName evidence="2">Uncharacterized protein</fullName>
    </submittedName>
</protein>
<proteinExistence type="predicted"/>
<dbReference type="EMBL" id="BOQT01000034">
    <property type="protein sequence ID" value="GIN23392.1"/>
    <property type="molecule type" value="Genomic_DNA"/>
</dbReference>
<keyword evidence="3" id="KW-1185">Reference proteome</keyword>
<name>A0ABQ4KCD7_9BACI</name>